<dbReference type="PANTHER" id="PTHR24384:SF218">
    <property type="entry name" value="ZINC FINGER PROTEIN 502"/>
    <property type="match status" value="1"/>
</dbReference>
<reference evidence="11" key="1">
    <citation type="submission" date="2025-08" db="UniProtKB">
        <authorList>
            <consortium name="RefSeq"/>
        </authorList>
    </citation>
    <scope>IDENTIFICATION</scope>
</reference>
<dbReference type="Gene3D" id="6.10.140.140">
    <property type="match status" value="1"/>
</dbReference>
<keyword evidence="5" id="KW-0862">Zinc</keyword>
<organism evidence="10 11">
    <name type="scientific">Erinaceus europaeus</name>
    <name type="common">Western European hedgehog</name>
    <dbReference type="NCBI Taxonomy" id="9365"/>
    <lineage>
        <taxon>Eukaryota</taxon>
        <taxon>Metazoa</taxon>
        <taxon>Chordata</taxon>
        <taxon>Craniata</taxon>
        <taxon>Vertebrata</taxon>
        <taxon>Euteleostomi</taxon>
        <taxon>Mammalia</taxon>
        <taxon>Eutheria</taxon>
        <taxon>Laurasiatheria</taxon>
        <taxon>Eulipotyphla</taxon>
        <taxon>Erinaceidae</taxon>
        <taxon>Erinaceinae</taxon>
        <taxon>Erinaceus</taxon>
    </lineage>
</organism>
<feature type="domain" description="C2H2-type" evidence="8">
    <location>
        <begin position="512"/>
        <end position="539"/>
    </location>
</feature>
<evidence type="ECO:0000256" key="4">
    <source>
        <dbReference type="ARBA" id="ARBA00022771"/>
    </source>
</evidence>
<dbReference type="InterPro" id="IPR036236">
    <property type="entry name" value="Znf_C2H2_sf"/>
</dbReference>
<feature type="domain" description="C2H2-type" evidence="8">
    <location>
        <begin position="484"/>
        <end position="511"/>
    </location>
</feature>
<evidence type="ECO:0000259" key="8">
    <source>
        <dbReference type="PROSITE" id="PS50157"/>
    </source>
</evidence>
<keyword evidence="10" id="KW-1185">Reference proteome</keyword>
<dbReference type="PROSITE" id="PS00028">
    <property type="entry name" value="ZINC_FINGER_C2H2_1"/>
    <property type="match status" value="12"/>
</dbReference>
<dbReference type="Gene3D" id="3.30.160.60">
    <property type="entry name" value="Classic Zinc Finger"/>
    <property type="match status" value="12"/>
</dbReference>
<accession>A0ABM3WM36</accession>
<evidence type="ECO:0000256" key="3">
    <source>
        <dbReference type="ARBA" id="ARBA00022737"/>
    </source>
</evidence>
<dbReference type="PROSITE" id="PS50805">
    <property type="entry name" value="KRAB"/>
    <property type="match status" value="1"/>
</dbReference>
<evidence type="ECO:0000256" key="6">
    <source>
        <dbReference type="PROSITE-ProRule" id="PRU00042"/>
    </source>
</evidence>
<feature type="domain" description="C2H2-type" evidence="8">
    <location>
        <begin position="316"/>
        <end position="343"/>
    </location>
</feature>
<feature type="domain" description="C2H2-type" evidence="8">
    <location>
        <begin position="372"/>
        <end position="399"/>
    </location>
</feature>
<dbReference type="InterPro" id="IPR013087">
    <property type="entry name" value="Znf_C2H2_type"/>
</dbReference>
<evidence type="ECO:0000256" key="1">
    <source>
        <dbReference type="ARBA" id="ARBA00006991"/>
    </source>
</evidence>
<dbReference type="PROSITE" id="PS50157">
    <property type="entry name" value="ZINC_FINGER_C2H2_2"/>
    <property type="match status" value="12"/>
</dbReference>
<dbReference type="Proteomes" id="UP001652624">
    <property type="component" value="Chromosome 23"/>
</dbReference>
<feature type="region of interest" description="Disordered" evidence="7">
    <location>
        <begin position="205"/>
        <end position="255"/>
    </location>
</feature>
<evidence type="ECO:0000313" key="11">
    <source>
        <dbReference type="RefSeq" id="XP_060037637.1"/>
    </source>
</evidence>
<keyword evidence="4 6" id="KW-0863">Zinc-finger</keyword>
<feature type="compositionally biased region" description="Basic and acidic residues" evidence="7">
    <location>
        <begin position="216"/>
        <end position="229"/>
    </location>
</feature>
<dbReference type="InterPro" id="IPR001909">
    <property type="entry name" value="KRAB"/>
</dbReference>
<protein>
    <submittedName>
        <fullName evidence="11">Zinc finger protein 879-like isoform X2</fullName>
    </submittedName>
</protein>
<proteinExistence type="inferred from homology"/>
<gene>
    <name evidence="11" type="primary">LOC132535528</name>
</gene>
<dbReference type="Pfam" id="PF00096">
    <property type="entry name" value="zf-C2H2"/>
    <property type="match status" value="11"/>
</dbReference>
<dbReference type="SUPFAM" id="SSF57667">
    <property type="entry name" value="beta-beta-alpha zinc fingers"/>
    <property type="match status" value="6"/>
</dbReference>
<feature type="domain" description="C2H2-type" evidence="8">
    <location>
        <begin position="568"/>
        <end position="595"/>
    </location>
</feature>
<dbReference type="InterPro" id="IPR050752">
    <property type="entry name" value="C2H2-ZF_domain"/>
</dbReference>
<dbReference type="PANTHER" id="PTHR24384">
    <property type="entry name" value="FINGER PUTATIVE TRANSCRIPTION FACTOR FAMILY-RELATED"/>
    <property type="match status" value="1"/>
</dbReference>
<dbReference type="GeneID" id="132535528"/>
<feature type="domain" description="C2H2-type" evidence="8">
    <location>
        <begin position="260"/>
        <end position="287"/>
    </location>
</feature>
<keyword evidence="2" id="KW-0479">Metal-binding</keyword>
<feature type="domain" description="KRAB" evidence="9">
    <location>
        <begin position="4"/>
        <end position="74"/>
    </location>
</feature>
<dbReference type="SUPFAM" id="SSF109640">
    <property type="entry name" value="KRAB domain (Kruppel-associated box)"/>
    <property type="match status" value="1"/>
</dbReference>
<feature type="domain" description="C2H2-type" evidence="8">
    <location>
        <begin position="288"/>
        <end position="315"/>
    </location>
</feature>
<name>A0ABM3WM36_ERIEU</name>
<feature type="domain" description="C2H2-type" evidence="8">
    <location>
        <begin position="428"/>
        <end position="455"/>
    </location>
</feature>
<comment type="similarity">
    <text evidence="1">Belongs to the krueppel C2H2-type zinc-finger protein family.</text>
</comment>
<dbReference type="Pfam" id="PF01352">
    <property type="entry name" value="KRAB"/>
    <property type="match status" value="1"/>
</dbReference>
<feature type="domain" description="C2H2-type" evidence="8">
    <location>
        <begin position="540"/>
        <end position="567"/>
    </location>
</feature>
<dbReference type="SMART" id="SM00355">
    <property type="entry name" value="ZnF_C2H2"/>
    <property type="match status" value="12"/>
</dbReference>
<feature type="domain" description="C2H2-type" evidence="8">
    <location>
        <begin position="344"/>
        <end position="371"/>
    </location>
</feature>
<evidence type="ECO:0000313" key="10">
    <source>
        <dbReference type="Proteomes" id="UP001652624"/>
    </source>
</evidence>
<dbReference type="InterPro" id="IPR036051">
    <property type="entry name" value="KRAB_dom_sf"/>
</dbReference>
<evidence type="ECO:0000256" key="2">
    <source>
        <dbReference type="ARBA" id="ARBA00022723"/>
    </source>
</evidence>
<evidence type="ECO:0000256" key="5">
    <source>
        <dbReference type="ARBA" id="ARBA00022833"/>
    </source>
</evidence>
<evidence type="ECO:0000256" key="7">
    <source>
        <dbReference type="SAM" id="MobiDB-lite"/>
    </source>
</evidence>
<dbReference type="CDD" id="cd07765">
    <property type="entry name" value="KRAB_A-box"/>
    <property type="match status" value="1"/>
</dbReference>
<dbReference type="SMART" id="SM00349">
    <property type="entry name" value="KRAB"/>
    <property type="match status" value="1"/>
</dbReference>
<feature type="domain" description="C2H2-type" evidence="8">
    <location>
        <begin position="456"/>
        <end position="483"/>
    </location>
</feature>
<feature type="domain" description="C2H2-type" evidence="8">
    <location>
        <begin position="400"/>
        <end position="427"/>
    </location>
</feature>
<sequence>METLTFKDVAIEFSQEEWECLDQDEKNLYRDVMFQNYRHLVSLGLAVHKPGLVIFLEQKELWDLRSKTAVYPEISSCDDQILLRKAGTENSLLKVPSGRYGGHSFEKSHLNSDWECKGGSDLWNSCYHEPNQSVSLTHSTAKKVQVHKTSRPKLPLSSVCLANQRAHASQGPRDAFQCTYSVKGNVEHLESYRVSAAYGDLNRSEYGGESNAHPSVPEKECVRNEDKNSIDGPLSEKPSKRTQHQRRRGGGGGGGLEKPFKCKECGKAFSRQSYLTEHLRIHTGEKPYKCNLCDKDFKWHSHFTQHLRIHTGEKPYKCTECGKAFNWRSCLLKHLRIHTGEKPFICKECGKAFNWHSGLSEHLRMHSGVKPYKCKECGKAFSRHSYLTDHLRIHTREKPYKCKICGKDFNWYSGLSEHVRVHTGEKPYKCKVCGKAFTWHSHLTQHLRIHTGEKPYKCKECGKDFNQRSCLVQHFRIHTGEKPYKCKECGKDFNQHSYFSEHLRIHTGEKPYKCKDCGKDFTQRSYLTQHTRIHTGEKPYKCKDCGKAFKQRACLYKHLRIHTGEKPYKCQECGKEFTQRSYLSQHLRIHTDYNTSVRSMYERIKSMCFVVWELALRIKNWTLKYEVLSSIPGSTCTKVVSGSFSPLVLINK</sequence>
<evidence type="ECO:0000259" key="9">
    <source>
        <dbReference type="PROSITE" id="PS50805"/>
    </source>
</evidence>
<feature type="compositionally biased region" description="Basic residues" evidence="7">
    <location>
        <begin position="240"/>
        <end position="249"/>
    </location>
</feature>
<dbReference type="RefSeq" id="XP_060037637.1">
    <property type="nucleotide sequence ID" value="XM_060181654.1"/>
</dbReference>
<keyword evidence="3" id="KW-0677">Repeat</keyword>